<feature type="transmembrane region" description="Helical" evidence="2">
    <location>
        <begin position="106"/>
        <end position="123"/>
    </location>
</feature>
<comment type="caution">
    <text evidence="3">The sequence shown here is derived from an EMBL/GenBank/DDBJ whole genome shotgun (WGS) entry which is preliminary data.</text>
</comment>
<feature type="compositionally biased region" description="Basic and acidic residues" evidence="1">
    <location>
        <begin position="42"/>
        <end position="64"/>
    </location>
</feature>
<feature type="compositionally biased region" description="Basic residues" evidence="1">
    <location>
        <begin position="65"/>
        <end position="77"/>
    </location>
</feature>
<evidence type="ECO:0000313" key="4">
    <source>
        <dbReference type="Proteomes" id="UP001152519"/>
    </source>
</evidence>
<feature type="region of interest" description="Disordered" evidence="1">
    <location>
        <begin position="1"/>
        <end position="99"/>
    </location>
</feature>
<proteinExistence type="predicted"/>
<keyword evidence="2" id="KW-0812">Transmembrane</keyword>
<dbReference type="EMBL" id="CAJSLV010000001">
    <property type="protein sequence ID" value="CAG6390784.1"/>
    <property type="molecule type" value="Genomic_DNA"/>
</dbReference>
<evidence type="ECO:0000313" key="3">
    <source>
        <dbReference type="EMBL" id="CAG6390784.1"/>
    </source>
</evidence>
<gene>
    <name evidence="3" type="ORF">SCOCK_10252</name>
</gene>
<evidence type="ECO:0000256" key="2">
    <source>
        <dbReference type="SAM" id="Phobius"/>
    </source>
</evidence>
<evidence type="ECO:0000256" key="1">
    <source>
        <dbReference type="SAM" id="MobiDB-lite"/>
    </source>
</evidence>
<keyword evidence="2" id="KW-0472">Membrane</keyword>
<protein>
    <submittedName>
        <fullName evidence="3">Uncharacterized protein</fullName>
    </submittedName>
</protein>
<dbReference type="AlphaFoldDB" id="A0A9W4DNR6"/>
<keyword evidence="4" id="KW-1185">Reference proteome</keyword>
<keyword evidence="2" id="KW-1133">Transmembrane helix</keyword>
<name>A0A9W4DNR6_9ACTN</name>
<feature type="compositionally biased region" description="Low complexity" evidence="1">
    <location>
        <begin position="147"/>
        <end position="173"/>
    </location>
</feature>
<organism evidence="3 4">
    <name type="scientific">Actinacidiphila cocklensis</name>
    <dbReference type="NCBI Taxonomy" id="887465"/>
    <lineage>
        <taxon>Bacteria</taxon>
        <taxon>Bacillati</taxon>
        <taxon>Actinomycetota</taxon>
        <taxon>Actinomycetes</taxon>
        <taxon>Kitasatosporales</taxon>
        <taxon>Streptomycetaceae</taxon>
        <taxon>Actinacidiphila</taxon>
    </lineage>
</organism>
<reference evidence="3" key="1">
    <citation type="submission" date="2021-05" db="EMBL/GenBank/DDBJ databases">
        <authorList>
            <person name="Arsene-Ploetze F."/>
        </authorList>
    </citation>
    <scope>NUCLEOTIDE SEQUENCE</scope>
    <source>
        <strain evidence="3">DSM 42138</strain>
    </source>
</reference>
<feature type="region of interest" description="Disordered" evidence="1">
    <location>
        <begin position="361"/>
        <end position="401"/>
    </location>
</feature>
<dbReference type="Proteomes" id="UP001152519">
    <property type="component" value="Unassembled WGS sequence"/>
</dbReference>
<feature type="region of interest" description="Disordered" evidence="1">
    <location>
        <begin position="134"/>
        <end position="178"/>
    </location>
</feature>
<sequence>MTTAPPPPREEDDEPPSLPDAVWEEFTKDTAGRIRASAPKEPSARARMVTERLRREDAERAERARRSKPRWRGGKGRRPQEPEGWRTGPAWQDMQRGRRGPWRDRIRTLLIVAAVAALALVAINPSGARSLVLGHGNSSGSHEDSSDSTPLTPETAQPTAAPDAAADPDIPTTSHPFAGSPALNWAAGADAIVLPHAEKVGDVTARQVDAALRATKAYLVGTNLDPAELRGGYPDAALHVVDPINGGPARVKAALSSPSAKTDPTVWLTRYDPHEVRLVGDVIKVRGRMTFTKSDHESVRVHTDYTYVYAFTKAGNGDGTVQRLIARRVVDTQWYPRGAPGKVQLVRIDAYFGGSGCEHDGYLHPSPSENSGVNPSGPVTDPYDRSKPLDKPGTCGVASRT</sequence>
<accession>A0A9W4DNR6</accession>